<accession>A0AAE3MBN4</accession>
<feature type="compositionally biased region" description="Polar residues" evidence="1">
    <location>
        <begin position="58"/>
        <end position="68"/>
    </location>
</feature>
<dbReference type="EMBL" id="JAPDPI010000005">
    <property type="protein sequence ID" value="MCW3804735.1"/>
    <property type="molecule type" value="Genomic_DNA"/>
</dbReference>
<name>A0AAE3MBN4_9BACT</name>
<organism evidence="2 3">
    <name type="scientific">Plebeiibacterium marinum</name>
    <dbReference type="NCBI Taxonomy" id="2992111"/>
    <lineage>
        <taxon>Bacteria</taxon>
        <taxon>Pseudomonadati</taxon>
        <taxon>Bacteroidota</taxon>
        <taxon>Bacteroidia</taxon>
        <taxon>Marinilabiliales</taxon>
        <taxon>Marinilabiliaceae</taxon>
        <taxon>Plebeiibacterium</taxon>
    </lineage>
</organism>
<evidence type="ECO:0000313" key="2">
    <source>
        <dbReference type="EMBL" id="MCW3804735.1"/>
    </source>
</evidence>
<protein>
    <submittedName>
        <fullName evidence="2">Uncharacterized protein</fullName>
    </submittedName>
</protein>
<keyword evidence="3" id="KW-1185">Reference proteome</keyword>
<proteinExistence type="predicted"/>
<feature type="non-terminal residue" evidence="2">
    <location>
        <position position="1"/>
    </location>
</feature>
<feature type="region of interest" description="Disordered" evidence="1">
    <location>
        <begin position="46"/>
        <end position="68"/>
    </location>
</feature>
<sequence>FLGQCQKGSWVWDNVPISRNSRSEFLNLMTLTASVSYATARVPTRGSLKNKEQHDEIVQQQHEFSCRD</sequence>
<evidence type="ECO:0000313" key="3">
    <source>
        <dbReference type="Proteomes" id="UP001207408"/>
    </source>
</evidence>
<dbReference type="RefSeq" id="WP_301197957.1">
    <property type="nucleotide sequence ID" value="NZ_JAPDPI010000005.1"/>
</dbReference>
<gene>
    <name evidence="2" type="ORF">OM074_03795</name>
</gene>
<dbReference type="Proteomes" id="UP001207408">
    <property type="component" value="Unassembled WGS sequence"/>
</dbReference>
<evidence type="ECO:0000256" key="1">
    <source>
        <dbReference type="SAM" id="MobiDB-lite"/>
    </source>
</evidence>
<comment type="caution">
    <text evidence="2">The sequence shown here is derived from an EMBL/GenBank/DDBJ whole genome shotgun (WGS) entry which is preliminary data.</text>
</comment>
<reference evidence="2" key="1">
    <citation type="submission" date="2022-10" db="EMBL/GenBank/DDBJ databases">
        <authorList>
            <person name="Yu W.X."/>
        </authorList>
    </citation>
    <scope>NUCLEOTIDE SEQUENCE</scope>
    <source>
        <strain evidence="2">D04</strain>
    </source>
</reference>
<dbReference type="AlphaFoldDB" id="A0AAE3MBN4"/>